<dbReference type="Proteomes" id="UP000817658">
    <property type="component" value="Chromosome 1"/>
</dbReference>
<name>Q8S9W2_ORYSJ</name>
<dbReference type="EMBL" id="AP003455">
    <property type="protein sequence ID" value="BAB85365.1"/>
    <property type="molecule type" value="Genomic_DNA"/>
</dbReference>
<gene>
    <name evidence="2" type="primary">P0519D04.31</name>
</gene>
<feature type="region of interest" description="Disordered" evidence="1">
    <location>
        <begin position="68"/>
        <end position="101"/>
    </location>
</feature>
<sequence>MVEPWEDKRNRGQYSGVLVYCYDAGRGLVHAQTRAAGEGEASPPSSAKNKATSMMAFAVSRALETSNRNNYQGGKAGWARGGSKCMHADAGAAPRHRRGPRVRQLVQVQAQLVAARTRRTQQRPAPRRPSDGESQQPSSGPRCLCILLRATPSTVQASDIINKSQRMPVSAFFSLNISNPQPGCGCRIE</sequence>
<proteinExistence type="predicted"/>
<protein>
    <submittedName>
        <fullName evidence="2">Uncharacterized protein</fullName>
    </submittedName>
</protein>
<feature type="region of interest" description="Disordered" evidence="1">
    <location>
        <begin position="114"/>
        <end position="140"/>
    </location>
</feature>
<accession>Q8S9W2</accession>
<evidence type="ECO:0000256" key="1">
    <source>
        <dbReference type="SAM" id="MobiDB-lite"/>
    </source>
</evidence>
<reference evidence="2" key="1">
    <citation type="journal article" date="2002" name="Nature">
        <title>The genome sequence and structure of rice chromosome 1.</title>
        <authorList>
            <person name="Sasaki T."/>
            <person name="Matsumoto T."/>
            <person name="Yamamoto K."/>
            <person name="Sakata K."/>
            <person name="Baba T."/>
            <person name="Katayose Y."/>
            <person name="Wu J."/>
            <person name="Niimura Y."/>
            <person name="Cheng Z."/>
            <person name="Nagamura Y."/>
            <person name="Antonio B.A."/>
            <person name="Kanamori H."/>
            <person name="Hosokawa S."/>
            <person name="Masukawa M."/>
            <person name="Arikawa K."/>
            <person name="Chiden Y."/>
            <person name="Hayashi M."/>
            <person name="Okamoto M."/>
            <person name="Ando T."/>
            <person name="Aoki H."/>
            <person name="Arita K."/>
            <person name="Hamada M."/>
            <person name="Harada C."/>
            <person name="Hijishita S."/>
            <person name="Honda M."/>
            <person name="Ichikawa Y."/>
            <person name="Idonuma A."/>
            <person name="Iijima M."/>
            <person name="Ikeda M."/>
            <person name="Ikeno M."/>
            <person name="Itoh S."/>
            <person name="Itoh T."/>
            <person name="Itoh Y."/>
            <person name="Itoh Y."/>
            <person name="Iwabuchi A."/>
            <person name="Kamiya K."/>
            <person name="Karasawa W."/>
            <person name="Katagiri S."/>
            <person name="Kikuta A."/>
            <person name="Kobayashi N."/>
            <person name="Kono I."/>
            <person name="Machita K."/>
            <person name="Maehara T."/>
            <person name="Mizuno H."/>
            <person name="Mizubayashi T."/>
            <person name="Mukai Y."/>
            <person name="Nagasaki H."/>
            <person name="Nakashima M."/>
            <person name="Nakama Y."/>
            <person name="Nakamichi Y."/>
            <person name="Nakamura M."/>
            <person name="Namiki N."/>
            <person name="Negishi M."/>
            <person name="Ohta I."/>
            <person name="Ono N."/>
            <person name="Saji S."/>
            <person name="Sakai K."/>
            <person name="Shibata M."/>
            <person name="Shimokawa T."/>
            <person name="Shomura A."/>
            <person name="Song J."/>
            <person name="Takazaki Y."/>
            <person name="Terasawa K."/>
            <person name="Tsuji K."/>
            <person name="Waki K."/>
            <person name="Yamagata H."/>
            <person name="Yamane H."/>
            <person name="Yoshiki S."/>
            <person name="Yoshihara R."/>
            <person name="Yukawa K."/>
            <person name="Zhong H."/>
            <person name="Iwama H."/>
            <person name="Endo T."/>
            <person name="Ito H."/>
            <person name="Hahn J.H."/>
            <person name="Kim H.I."/>
            <person name="Eun M.Y."/>
            <person name="Yano M."/>
            <person name="Jiang J."/>
            <person name="Gojobori T."/>
        </authorList>
    </citation>
    <scope>NUCLEOTIDE SEQUENCE [LARGE SCALE GENOMIC DNA]</scope>
</reference>
<dbReference type="AlphaFoldDB" id="Q8S9W2"/>
<evidence type="ECO:0000313" key="2">
    <source>
        <dbReference type="EMBL" id="BAB85365.1"/>
    </source>
</evidence>
<organism evidence="2">
    <name type="scientific">Oryza sativa subsp. japonica</name>
    <name type="common">Rice</name>
    <dbReference type="NCBI Taxonomy" id="39947"/>
    <lineage>
        <taxon>Eukaryota</taxon>
        <taxon>Viridiplantae</taxon>
        <taxon>Streptophyta</taxon>
        <taxon>Embryophyta</taxon>
        <taxon>Tracheophyta</taxon>
        <taxon>Spermatophyta</taxon>
        <taxon>Magnoliopsida</taxon>
        <taxon>Liliopsida</taxon>
        <taxon>Poales</taxon>
        <taxon>Poaceae</taxon>
        <taxon>BOP clade</taxon>
        <taxon>Oryzoideae</taxon>
        <taxon>Oryzeae</taxon>
        <taxon>Oryzinae</taxon>
        <taxon>Oryza</taxon>
        <taxon>Oryza sativa</taxon>
    </lineage>
</organism>